<dbReference type="AlphaFoldDB" id="A0A173Z777"/>
<evidence type="ECO:0000313" key="2">
    <source>
        <dbReference type="Proteomes" id="UP000095384"/>
    </source>
</evidence>
<protein>
    <submittedName>
        <fullName evidence="1">Uncharacterized protein</fullName>
    </submittedName>
</protein>
<dbReference type="EMBL" id="CYYW01000004">
    <property type="protein sequence ID" value="CUN71737.1"/>
    <property type="molecule type" value="Genomic_DNA"/>
</dbReference>
<dbReference type="RefSeq" id="WP_055223432.1">
    <property type="nucleotide sequence ID" value="NZ_CYYW01000004.1"/>
</dbReference>
<accession>A0A173Z777</accession>
<name>A0A173Z777_9FIRM</name>
<reference evidence="1 2" key="1">
    <citation type="submission" date="2015-09" db="EMBL/GenBank/DDBJ databases">
        <authorList>
            <consortium name="Pathogen Informatics"/>
        </authorList>
    </citation>
    <scope>NUCLEOTIDE SEQUENCE [LARGE SCALE GENOMIC DNA]</scope>
    <source>
        <strain evidence="1 2">2789STDY5608860</strain>
    </source>
</reference>
<proteinExistence type="predicted"/>
<organism evidence="1 2">
    <name type="scientific">Agathobacter rectalis</name>
    <dbReference type="NCBI Taxonomy" id="39491"/>
    <lineage>
        <taxon>Bacteria</taxon>
        <taxon>Bacillati</taxon>
        <taxon>Bacillota</taxon>
        <taxon>Clostridia</taxon>
        <taxon>Lachnospirales</taxon>
        <taxon>Lachnospiraceae</taxon>
        <taxon>Agathobacter</taxon>
    </lineage>
</organism>
<dbReference type="Proteomes" id="UP000095384">
    <property type="component" value="Unassembled WGS sequence"/>
</dbReference>
<sequence>MMLYVVHGNTYYYGYGHIENIFGIYAKKDDAEAAKELITKKLYEKEIARGQMSVVADISDVEVEIAEIEAGRLVEIELGGYCE</sequence>
<gene>
    <name evidence="1" type="ORF">ERS852417_00858</name>
</gene>
<evidence type="ECO:0000313" key="1">
    <source>
        <dbReference type="EMBL" id="CUN71737.1"/>
    </source>
</evidence>